<evidence type="ECO:0000313" key="9">
    <source>
        <dbReference type="EMBL" id="KAF7309746.1"/>
    </source>
</evidence>
<dbReference type="InterPro" id="IPR000253">
    <property type="entry name" value="FHA_dom"/>
</dbReference>
<dbReference type="Pfam" id="PF00498">
    <property type="entry name" value="FHA"/>
    <property type="match status" value="1"/>
</dbReference>
<evidence type="ECO:0000256" key="1">
    <source>
        <dbReference type="ARBA" id="ARBA00005575"/>
    </source>
</evidence>
<keyword evidence="3" id="KW-0808">Transferase</keyword>
<dbReference type="InterPro" id="IPR008271">
    <property type="entry name" value="Ser/Thr_kinase_AS"/>
</dbReference>
<feature type="domain" description="Protein kinase" evidence="8">
    <location>
        <begin position="142"/>
        <end position="413"/>
    </location>
</feature>
<keyword evidence="4" id="KW-0547">Nucleotide-binding</keyword>
<dbReference type="GO" id="GO:0005524">
    <property type="term" value="F:ATP binding"/>
    <property type="evidence" value="ECO:0007669"/>
    <property type="project" value="UniProtKB-KW"/>
</dbReference>
<evidence type="ECO:0000256" key="3">
    <source>
        <dbReference type="ARBA" id="ARBA00022679"/>
    </source>
</evidence>
<dbReference type="PROSITE" id="PS50011">
    <property type="entry name" value="PROTEIN_KINASE_DOM"/>
    <property type="match status" value="1"/>
</dbReference>
<sequence length="448" mass="50708">MSLVGDPLNSHLWGYLIPLSSNRKLLRIDFWRITPEVSLGRNPQTNTLTLPGSYVSANHAKLCWNGQKGELSRVELQDLSTNGTWVGDEHVKGRTCPLVSGVTIGFGAPLFVNNQLCPHDYRYRFVETASLQRDPATVDELYVPQRFLGKGTYGWVTRGISRQTGESVAVKLIKYRQSNSDIFTEIAALERVDHPHVVKMLSFHHGHPGSCSLFIAMEYLEGSDLFEYMDHEQEHRVLWPDGPSDRGIPQEICRDIMYQLCNALAHIHTLGIVHRDLKPENIMLKGTNIRKPFIVLADFGLAHVERDMSKQTCLTDVTGSWVYMAPEIDDYKHAGYDEYVDSFSAGIVFLSMVTLVSPWLGERSEHPPLPPLNWAPVTSTLLNSQGRRVLELLLRLDPEQRISPAGALTLPWLDGYQPVYEIDDKYKQLYLDMPADEQDFGSDEEEEA</sequence>
<comment type="similarity">
    <text evidence="1">Belongs to the protein kinase superfamily. CAMK Ser/Thr protein kinase family. CHEK2 subfamily.</text>
</comment>
<dbReference type="GO" id="GO:0010506">
    <property type="term" value="P:regulation of autophagy"/>
    <property type="evidence" value="ECO:0007669"/>
    <property type="project" value="InterPro"/>
</dbReference>
<dbReference type="Pfam" id="PF00069">
    <property type="entry name" value="Pkinase"/>
    <property type="match status" value="1"/>
</dbReference>
<dbReference type="SMART" id="SM00240">
    <property type="entry name" value="FHA"/>
    <property type="match status" value="1"/>
</dbReference>
<proteinExistence type="inferred from homology"/>
<evidence type="ECO:0000259" key="8">
    <source>
        <dbReference type="PROSITE" id="PS50011"/>
    </source>
</evidence>
<dbReference type="GO" id="GO:0000407">
    <property type="term" value="C:phagophore assembly site"/>
    <property type="evidence" value="ECO:0007669"/>
    <property type="project" value="TreeGrafter"/>
</dbReference>
<dbReference type="GO" id="GO:0016020">
    <property type="term" value="C:membrane"/>
    <property type="evidence" value="ECO:0007669"/>
    <property type="project" value="TreeGrafter"/>
</dbReference>
<dbReference type="EC" id="2.7.11.1" evidence="2"/>
<dbReference type="Proteomes" id="UP000636479">
    <property type="component" value="Unassembled WGS sequence"/>
</dbReference>
<comment type="caution">
    <text evidence="9">The sequence shown here is derived from an EMBL/GenBank/DDBJ whole genome shotgun (WGS) entry which is preliminary data.</text>
</comment>
<dbReference type="AlphaFoldDB" id="A0A8H6T3T8"/>
<evidence type="ECO:0000313" key="10">
    <source>
        <dbReference type="Proteomes" id="UP000636479"/>
    </source>
</evidence>
<reference evidence="9" key="1">
    <citation type="submission" date="2020-05" db="EMBL/GenBank/DDBJ databases">
        <title>Mycena genomes resolve the evolution of fungal bioluminescence.</title>
        <authorList>
            <person name="Tsai I.J."/>
        </authorList>
    </citation>
    <scope>NUCLEOTIDE SEQUENCE</scope>
    <source>
        <strain evidence="9">171206Taipei</strain>
    </source>
</reference>
<dbReference type="GO" id="GO:0005829">
    <property type="term" value="C:cytosol"/>
    <property type="evidence" value="ECO:0007669"/>
    <property type="project" value="TreeGrafter"/>
</dbReference>
<dbReference type="PANTHER" id="PTHR24348">
    <property type="entry name" value="SERINE/THREONINE-PROTEIN KINASE UNC-51-RELATED"/>
    <property type="match status" value="1"/>
</dbReference>
<dbReference type="SUPFAM" id="SSF56112">
    <property type="entry name" value="Protein kinase-like (PK-like)"/>
    <property type="match status" value="1"/>
</dbReference>
<feature type="domain" description="FHA" evidence="7">
    <location>
        <begin position="37"/>
        <end position="91"/>
    </location>
</feature>
<dbReference type="Gene3D" id="1.10.510.10">
    <property type="entry name" value="Transferase(Phosphotransferase) domain 1"/>
    <property type="match status" value="1"/>
</dbReference>
<dbReference type="PROSITE" id="PS00108">
    <property type="entry name" value="PROTEIN_KINASE_ST"/>
    <property type="match status" value="1"/>
</dbReference>
<dbReference type="OrthoDB" id="10252171at2759"/>
<dbReference type="GeneID" id="59342827"/>
<organism evidence="9 10">
    <name type="scientific">Mycena indigotica</name>
    <dbReference type="NCBI Taxonomy" id="2126181"/>
    <lineage>
        <taxon>Eukaryota</taxon>
        <taxon>Fungi</taxon>
        <taxon>Dikarya</taxon>
        <taxon>Basidiomycota</taxon>
        <taxon>Agaricomycotina</taxon>
        <taxon>Agaricomycetes</taxon>
        <taxon>Agaricomycetidae</taxon>
        <taxon>Agaricales</taxon>
        <taxon>Marasmiineae</taxon>
        <taxon>Mycenaceae</taxon>
        <taxon>Mycena</taxon>
    </lineage>
</organism>
<dbReference type="InterPro" id="IPR045269">
    <property type="entry name" value="Atg1-like"/>
</dbReference>
<dbReference type="SUPFAM" id="SSF49879">
    <property type="entry name" value="SMAD/FHA domain"/>
    <property type="match status" value="1"/>
</dbReference>
<gene>
    <name evidence="9" type="ORF">MIND_00346400</name>
</gene>
<dbReference type="InterPro" id="IPR011009">
    <property type="entry name" value="Kinase-like_dom_sf"/>
</dbReference>
<dbReference type="EMBL" id="JACAZF010000003">
    <property type="protein sequence ID" value="KAF7309746.1"/>
    <property type="molecule type" value="Genomic_DNA"/>
</dbReference>
<evidence type="ECO:0000256" key="2">
    <source>
        <dbReference type="ARBA" id="ARBA00012513"/>
    </source>
</evidence>
<dbReference type="GO" id="GO:0004674">
    <property type="term" value="F:protein serine/threonine kinase activity"/>
    <property type="evidence" value="ECO:0007669"/>
    <property type="project" value="UniProtKB-EC"/>
</dbReference>
<dbReference type="RefSeq" id="XP_037223196.1">
    <property type="nucleotide sequence ID" value="XM_037360311.1"/>
</dbReference>
<evidence type="ECO:0000256" key="4">
    <source>
        <dbReference type="ARBA" id="ARBA00022741"/>
    </source>
</evidence>
<dbReference type="PANTHER" id="PTHR24348:SF22">
    <property type="entry name" value="NON-SPECIFIC SERINE_THREONINE PROTEIN KINASE"/>
    <property type="match status" value="1"/>
</dbReference>
<evidence type="ECO:0000256" key="5">
    <source>
        <dbReference type="ARBA" id="ARBA00022777"/>
    </source>
</evidence>
<dbReference type="GO" id="GO:0000045">
    <property type="term" value="P:autophagosome assembly"/>
    <property type="evidence" value="ECO:0007669"/>
    <property type="project" value="TreeGrafter"/>
</dbReference>
<dbReference type="InterPro" id="IPR008984">
    <property type="entry name" value="SMAD_FHA_dom_sf"/>
</dbReference>
<dbReference type="PROSITE" id="PS50006">
    <property type="entry name" value="FHA_DOMAIN"/>
    <property type="match status" value="1"/>
</dbReference>
<keyword evidence="10" id="KW-1185">Reference proteome</keyword>
<evidence type="ECO:0000256" key="6">
    <source>
        <dbReference type="ARBA" id="ARBA00022840"/>
    </source>
</evidence>
<keyword evidence="6" id="KW-0067">ATP-binding</keyword>
<dbReference type="InterPro" id="IPR000719">
    <property type="entry name" value="Prot_kinase_dom"/>
</dbReference>
<dbReference type="GO" id="GO:0005776">
    <property type="term" value="C:autophagosome"/>
    <property type="evidence" value="ECO:0007669"/>
    <property type="project" value="TreeGrafter"/>
</dbReference>
<keyword evidence="5" id="KW-0418">Kinase</keyword>
<evidence type="ECO:0000259" key="7">
    <source>
        <dbReference type="PROSITE" id="PS50006"/>
    </source>
</evidence>
<accession>A0A8H6T3T8</accession>
<dbReference type="CDD" id="cd00060">
    <property type="entry name" value="FHA"/>
    <property type="match status" value="1"/>
</dbReference>
<dbReference type="SMART" id="SM00220">
    <property type="entry name" value="S_TKc"/>
    <property type="match status" value="1"/>
</dbReference>
<protein>
    <recommendedName>
        <fullName evidence="2">non-specific serine/threonine protein kinase</fullName>
        <ecNumber evidence="2">2.7.11.1</ecNumber>
    </recommendedName>
</protein>
<dbReference type="Gene3D" id="2.60.200.20">
    <property type="match status" value="1"/>
</dbReference>
<name>A0A8H6T3T8_9AGAR</name>